<gene>
    <name evidence="5" type="ORF">RAE19_08620</name>
</gene>
<keyword evidence="6" id="KW-1185">Reference proteome</keyword>
<organism evidence="5 6">
    <name type="scientific">Rhodoferax potami</name>
    <dbReference type="NCBI Taxonomy" id="3068338"/>
    <lineage>
        <taxon>Bacteria</taxon>
        <taxon>Pseudomonadati</taxon>
        <taxon>Pseudomonadota</taxon>
        <taxon>Betaproteobacteria</taxon>
        <taxon>Burkholderiales</taxon>
        <taxon>Comamonadaceae</taxon>
        <taxon>Rhodoferax</taxon>
    </lineage>
</organism>
<evidence type="ECO:0000313" key="5">
    <source>
        <dbReference type="EMBL" id="MDT7518767.1"/>
    </source>
</evidence>
<evidence type="ECO:0000259" key="3">
    <source>
        <dbReference type="Pfam" id="PF01408"/>
    </source>
</evidence>
<evidence type="ECO:0000256" key="2">
    <source>
        <dbReference type="ARBA" id="ARBA00023002"/>
    </source>
</evidence>
<proteinExistence type="inferred from homology"/>
<dbReference type="PANTHER" id="PTHR22604">
    <property type="entry name" value="OXIDOREDUCTASES"/>
    <property type="match status" value="1"/>
</dbReference>
<sequence>MNKVRWGVLSTAKIGMEKVTPALQRSQWCDVQAIASRSFESAQAAAGKLGVPKAYGSYEELLADPSIEAIYNPLPNDQHVPLTLAAARAGKHVLCEKPIALNANEAAQLREVAGKVHIMEAFMVRFHPQWLRTRELVQSGALGDLRAVQVWFSYFNRSANNIRNDASKGGGALMDIGCYPIVAGRFLFGTEPVRVMALADMDPDFGVDRSFSALLDFGNGRRLDFTVSMQTTPYQRVHVVGTEKRVEIEIPFNAPQGHETRIFVDDGKVLGGREAVVETFAACDQYSLEGDAFSLAIRGEQPLQYGVEDAIQNMRIIDALFASQRSGAWVAV</sequence>
<dbReference type="Pfam" id="PF22725">
    <property type="entry name" value="GFO_IDH_MocA_C3"/>
    <property type="match status" value="1"/>
</dbReference>
<dbReference type="InterPro" id="IPR036291">
    <property type="entry name" value="NAD(P)-bd_dom_sf"/>
</dbReference>
<dbReference type="Proteomes" id="UP001321700">
    <property type="component" value="Unassembled WGS sequence"/>
</dbReference>
<evidence type="ECO:0000259" key="4">
    <source>
        <dbReference type="Pfam" id="PF22725"/>
    </source>
</evidence>
<dbReference type="Pfam" id="PF01408">
    <property type="entry name" value="GFO_IDH_MocA"/>
    <property type="match status" value="1"/>
</dbReference>
<comment type="similarity">
    <text evidence="1">Belongs to the Gfo/Idh/MocA family.</text>
</comment>
<evidence type="ECO:0000313" key="6">
    <source>
        <dbReference type="Proteomes" id="UP001321700"/>
    </source>
</evidence>
<evidence type="ECO:0000256" key="1">
    <source>
        <dbReference type="ARBA" id="ARBA00010928"/>
    </source>
</evidence>
<dbReference type="SUPFAM" id="SSF51735">
    <property type="entry name" value="NAD(P)-binding Rossmann-fold domains"/>
    <property type="match status" value="1"/>
</dbReference>
<dbReference type="SUPFAM" id="SSF55347">
    <property type="entry name" value="Glyceraldehyde-3-phosphate dehydrogenase-like, C-terminal domain"/>
    <property type="match status" value="1"/>
</dbReference>
<dbReference type="InterPro" id="IPR050984">
    <property type="entry name" value="Gfo/Idh/MocA_domain"/>
</dbReference>
<name>A0ABU3KMW7_9BURK</name>
<feature type="domain" description="GFO/IDH/MocA-like oxidoreductase" evidence="4">
    <location>
        <begin position="131"/>
        <end position="246"/>
    </location>
</feature>
<dbReference type="InterPro" id="IPR055170">
    <property type="entry name" value="GFO_IDH_MocA-like_dom"/>
</dbReference>
<dbReference type="PANTHER" id="PTHR22604:SF105">
    <property type="entry name" value="TRANS-1,2-DIHYDROBENZENE-1,2-DIOL DEHYDROGENASE"/>
    <property type="match status" value="1"/>
</dbReference>
<accession>A0ABU3KMW7</accession>
<keyword evidence="2" id="KW-0560">Oxidoreductase</keyword>
<reference evidence="5 6" key="1">
    <citation type="submission" date="2023-08" db="EMBL/GenBank/DDBJ databases">
        <title>Rhodoferax potami sp. nov. and Rhodoferax mekongensis sp. nov., isolated from the Mekong River in Thailand.</title>
        <authorList>
            <person name="Kitikhun S."/>
            <person name="Charoenyingcharoen P."/>
            <person name="Siriarchawattana P."/>
            <person name="Likhitrattanapisal S."/>
            <person name="Nilsakha T."/>
            <person name="Chanpet A."/>
            <person name="Rattanawaree P."/>
            <person name="Ingsriswang S."/>
        </authorList>
    </citation>
    <scope>NUCLEOTIDE SEQUENCE [LARGE SCALE GENOMIC DNA]</scope>
    <source>
        <strain evidence="5 6">TBRC 17660</strain>
    </source>
</reference>
<dbReference type="Gene3D" id="3.30.360.10">
    <property type="entry name" value="Dihydrodipicolinate Reductase, domain 2"/>
    <property type="match status" value="1"/>
</dbReference>
<dbReference type="EMBL" id="JAVBIK010000001">
    <property type="protein sequence ID" value="MDT7518767.1"/>
    <property type="molecule type" value="Genomic_DNA"/>
</dbReference>
<feature type="domain" description="Gfo/Idh/MocA-like oxidoreductase N-terminal" evidence="3">
    <location>
        <begin position="5"/>
        <end position="116"/>
    </location>
</feature>
<comment type="caution">
    <text evidence="5">The sequence shown here is derived from an EMBL/GenBank/DDBJ whole genome shotgun (WGS) entry which is preliminary data.</text>
</comment>
<dbReference type="InterPro" id="IPR000683">
    <property type="entry name" value="Gfo/Idh/MocA-like_OxRdtase_N"/>
</dbReference>
<dbReference type="Gene3D" id="3.40.50.720">
    <property type="entry name" value="NAD(P)-binding Rossmann-like Domain"/>
    <property type="match status" value="1"/>
</dbReference>
<protein>
    <submittedName>
        <fullName evidence="5">Gfo/Idh/MocA family oxidoreductase</fullName>
    </submittedName>
</protein>
<dbReference type="RefSeq" id="WP_313874485.1">
    <property type="nucleotide sequence ID" value="NZ_JAVBIK010000001.1"/>
</dbReference>